<proteinExistence type="predicted"/>
<accession>A0ACC0BXH8</accession>
<evidence type="ECO:0000313" key="2">
    <source>
        <dbReference type="Proteomes" id="UP001060085"/>
    </source>
</evidence>
<comment type="caution">
    <text evidence="1">The sequence shown here is derived from an EMBL/GenBank/DDBJ whole genome shotgun (WGS) entry which is preliminary data.</text>
</comment>
<organism evidence="1 2">
    <name type="scientific">Catharanthus roseus</name>
    <name type="common">Madagascar periwinkle</name>
    <name type="synonym">Vinca rosea</name>
    <dbReference type="NCBI Taxonomy" id="4058"/>
    <lineage>
        <taxon>Eukaryota</taxon>
        <taxon>Viridiplantae</taxon>
        <taxon>Streptophyta</taxon>
        <taxon>Embryophyta</taxon>
        <taxon>Tracheophyta</taxon>
        <taxon>Spermatophyta</taxon>
        <taxon>Magnoliopsida</taxon>
        <taxon>eudicotyledons</taxon>
        <taxon>Gunneridae</taxon>
        <taxon>Pentapetalae</taxon>
        <taxon>asterids</taxon>
        <taxon>lamiids</taxon>
        <taxon>Gentianales</taxon>
        <taxon>Apocynaceae</taxon>
        <taxon>Rauvolfioideae</taxon>
        <taxon>Vinceae</taxon>
        <taxon>Catharanthinae</taxon>
        <taxon>Catharanthus</taxon>
    </lineage>
</organism>
<name>A0ACC0BXH8_CATRO</name>
<sequence>MGLRLFGNRALILCLAGIDYEMLKLGSDGLVLGIRTLLTQDGQRYNKLLNLVPKGMQLSYSATIDLMFEFWGHSFPKVLAIKLGKSSSSHYWVYEAFFLIGFLLECLSYKIINSPSSRR</sequence>
<dbReference type="Proteomes" id="UP001060085">
    <property type="component" value="Linkage Group LG02"/>
</dbReference>
<keyword evidence="2" id="KW-1185">Reference proteome</keyword>
<evidence type="ECO:0000313" key="1">
    <source>
        <dbReference type="EMBL" id="KAI5677393.1"/>
    </source>
</evidence>
<reference evidence="2" key="1">
    <citation type="journal article" date="2023" name="Nat. Plants">
        <title>Single-cell RNA sequencing provides a high-resolution roadmap for understanding the multicellular compartmentation of specialized metabolism.</title>
        <authorList>
            <person name="Sun S."/>
            <person name="Shen X."/>
            <person name="Li Y."/>
            <person name="Li Y."/>
            <person name="Wang S."/>
            <person name="Li R."/>
            <person name="Zhang H."/>
            <person name="Shen G."/>
            <person name="Guo B."/>
            <person name="Wei J."/>
            <person name="Xu J."/>
            <person name="St-Pierre B."/>
            <person name="Chen S."/>
            <person name="Sun C."/>
        </authorList>
    </citation>
    <scope>NUCLEOTIDE SEQUENCE [LARGE SCALE GENOMIC DNA]</scope>
</reference>
<protein>
    <submittedName>
        <fullName evidence="1">Uncharacterized protein</fullName>
    </submittedName>
</protein>
<gene>
    <name evidence="1" type="ORF">M9H77_08343</name>
</gene>
<dbReference type="EMBL" id="CM044702">
    <property type="protein sequence ID" value="KAI5677393.1"/>
    <property type="molecule type" value="Genomic_DNA"/>
</dbReference>